<keyword evidence="4" id="KW-0560">Oxidoreductase</keyword>
<dbReference type="OrthoDB" id="9790848at2"/>
<dbReference type="GO" id="GO:0016491">
    <property type="term" value="F:oxidoreductase activity"/>
    <property type="evidence" value="ECO:0007669"/>
    <property type="project" value="UniProtKB-KW"/>
</dbReference>
<dbReference type="RefSeq" id="WP_039103250.1">
    <property type="nucleotide sequence ID" value="NZ_CAMKYH010000008.1"/>
</dbReference>
<protein>
    <recommendedName>
        <fullName evidence="1 3">NADH-quinone oxidoreductase subunit J</fullName>
        <ecNumber evidence="3">7.1.1.-</ecNumber>
    </recommendedName>
</protein>
<keyword evidence="3" id="KW-1133">Transmembrane helix</keyword>
<dbReference type="InterPro" id="IPR001457">
    <property type="entry name" value="NADH_UbQ/plastoQ_OxRdtase_su6"/>
</dbReference>
<keyword evidence="3" id="KW-0812">Transmembrane</keyword>
<dbReference type="InterPro" id="IPR042106">
    <property type="entry name" value="Nuo/plastoQ_OxRdtase_6_NuoJ"/>
</dbReference>
<dbReference type="GO" id="GO:0048038">
    <property type="term" value="F:quinone binding"/>
    <property type="evidence" value="ECO:0007669"/>
    <property type="project" value="UniProtKB-UniRule"/>
</dbReference>
<comment type="subcellular location">
    <subcellularLocation>
        <location evidence="3">Cell membrane</location>
        <topology evidence="3">Multi-pass membrane protein</topology>
    </subcellularLocation>
</comment>
<comment type="similarity">
    <text evidence="3">Belongs to the complex I subunit 6 family.</text>
</comment>
<dbReference type="GO" id="GO:0005886">
    <property type="term" value="C:plasma membrane"/>
    <property type="evidence" value="ECO:0007669"/>
    <property type="project" value="UniProtKB-SubCell"/>
</dbReference>
<dbReference type="EC" id="7.1.1.-" evidence="3"/>
<evidence type="ECO:0000256" key="3">
    <source>
        <dbReference type="RuleBase" id="RU004429"/>
    </source>
</evidence>
<dbReference type="GO" id="GO:0008137">
    <property type="term" value="F:NADH dehydrogenase (ubiquinone) activity"/>
    <property type="evidence" value="ECO:0007669"/>
    <property type="project" value="UniProtKB-UniRule"/>
</dbReference>
<organism evidence="4 5">
    <name type="scientific">Frischella perrara</name>
    <dbReference type="NCBI Taxonomy" id="1267021"/>
    <lineage>
        <taxon>Bacteria</taxon>
        <taxon>Pseudomonadati</taxon>
        <taxon>Pseudomonadota</taxon>
        <taxon>Gammaproteobacteria</taxon>
        <taxon>Orbales</taxon>
        <taxon>Orbaceae</taxon>
        <taxon>Frischella</taxon>
    </lineage>
</organism>
<name>A0A0A7RZF3_FRIPE</name>
<feature type="transmembrane region" description="Helical" evidence="3">
    <location>
        <begin position="68"/>
        <end position="87"/>
    </location>
</feature>
<dbReference type="Proteomes" id="UP000030901">
    <property type="component" value="Chromosome"/>
</dbReference>
<comment type="subunit">
    <text evidence="2">Composed of 13 different subunits. Subunits NuoA, H, J, K, L, M, N constitute the membrane sector of the complex.</text>
</comment>
<gene>
    <name evidence="4" type="ORF">FPB0191_00102</name>
</gene>
<feature type="transmembrane region" description="Helical" evidence="3">
    <location>
        <begin position="108"/>
        <end position="128"/>
    </location>
</feature>
<keyword evidence="4" id="KW-0830">Ubiquinone</keyword>
<evidence type="ECO:0000256" key="1">
    <source>
        <dbReference type="ARBA" id="ARBA00019907"/>
    </source>
</evidence>
<comment type="catalytic activity">
    <reaction evidence="3">
        <text>a quinone + NADH + 5 H(+)(in) = a quinol + NAD(+) + 4 H(+)(out)</text>
        <dbReference type="Rhea" id="RHEA:57888"/>
        <dbReference type="ChEBI" id="CHEBI:15378"/>
        <dbReference type="ChEBI" id="CHEBI:24646"/>
        <dbReference type="ChEBI" id="CHEBI:57540"/>
        <dbReference type="ChEBI" id="CHEBI:57945"/>
        <dbReference type="ChEBI" id="CHEBI:132124"/>
    </reaction>
</comment>
<feature type="transmembrane region" description="Helical" evidence="3">
    <location>
        <begin position="17"/>
        <end position="37"/>
    </location>
</feature>
<dbReference type="STRING" id="1267021.FPB0191_00102"/>
<evidence type="ECO:0000256" key="2">
    <source>
        <dbReference type="ARBA" id="ARBA00025811"/>
    </source>
</evidence>
<reference evidence="4 5" key="1">
    <citation type="journal article" date="2014" name="Appl. Environ. Microbiol.">
        <title>Gut symbionts from distinct hosts exhibit genotoxic activity via divergent colibactin biosynthetic pathways.</title>
        <authorList>
            <person name="Engel P."/>
            <person name="Vizcaino M.I."/>
            <person name="Crawford J.M."/>
        </authorList>
    </citation>
    <scope>NUCLEOTIDE SEQUENCE [LARGE SCALE GENOMIC DNA]</scope>
    <source>
        <strain evidence="4 5">PEB0191</strain>
    </source>
</reference>
<keyword evidence="3" id="KW-0520">NAD</keyword>
<keyword evidence="5" id="KW-1185">Reference proteome</keyword>
<dbReference type="AlphaFoldDB" id="A0A0A7RZF3"/>
<evidence type="ECO:0000313" key="4">
    <source>
        <dbReference type="EMBL" id="AJA43967.1"/>
    </source>
</evidence>
<dbReference type="Gene3D" id="1.20.120.1200">
    <property type="entry name" value="NADH-ubiquinone/plastoquinone oxidoreductase chain 6, subunit NuoJ"/>
    <property type="match status" value="1"/>
</dbReference>
<feature type="transmembrane region" description="Helical" evidence="3">
    <location>
        <begin position="154"/>
        <end position="176"/>
    </location>
</feature>
<accession>A0A0A7RZF3</accession>
<comment type="function">
    <text evidence="3">NDH-1 shuttles electrons from NADH, via FMN and iron-sulfur (Fe-S) centers, to quinones in the respiratory chain. Couples the redox reaction to proton translocation (for every two electrons transferred, four hydrogen ions are translocated across the cytoplasmic membrane), and thus conserves the redox energy in a proton gradient.</text>
</comment>
<dbReference type="Pfam" id="PF00499">
    <property type="entry name" value="Oxidored_q3"/>
    <property type="match status" value="1"/>
</dbReference>
<dbReference type="KEGG" id="fpp:FPB0191_00102"/>
<keyword evidence="3" id="KW-0874">Quinone</keyword>
<keyword evidence="3" id="KW-1003">Cell membrane</keyword>
<sequence>MFVTIGLDNGVDMDNKMVWVFYIAAIIVILTSMKIITSRNAVGALLYFVISLLATSVIFIAMDAYLSVFLVLIVFICIVSLIFLLVISILKLRKDVVEQGKYGINPKIWLGPLILAFILFVTLIYGIASTDYETLFDNHTDDIATTMGLLMEDYILIIELAALLLIGALVIAYHFVYRIYMIKCTKSQDNSKSDLKDKHDSVNA</sequence>
<proteinExistence type="inferred from homology"/>
<feature type="transmembrane region" description="Helical" evidence="3">
    <location>
        <begin position="44"/>
        <end position="62"/>
    </location>
</feature>
<evidence type="ECO:0000313" key="5">
    <source>
        <dbReference type="Proteomes" id="UP000030901"/>
    </source>
</evidence>
<dbReference type="HOGENOM" id="CLU_085957_0_1_6"/>
<dbReference type="EMBL" id="CP009056">
    <property type="protein sequence ID" value="AJA43967.1"/>
    <property type="molecule type" value="Genomic_DNA"/>
</dbReference>
<keyword evidence="3" id="KW-0472">Membrane</keyword>